<dbReference type="Proteomes" id="UP000023152">
    <property type="component" value="Unassembled WGS sequence"/>
</dbReference>
<accession>X6N6F9</accession>
<comment type="caution">
    <text evidence="2">The sequence shown here is derived from an EMBL/GenBank/DDBJ whole genome shotgun (WGS) entry which is preliminary data.</text>
</comment>
<gene>
    <name evidence="2" type="ORF">RFI_16347</name>
</gene>
<dbReference type="EMBL" id="ASPP01012171">
    <property type="protein sequence ID" value="ETO20862.1"/>
    <property type="molecule type" value="Genomic_DNA"/>
</dbReference>
<proteinExistence type="predicted"/>
<feature type="region of interest" description="Disordered" evidence="1">
    <location>
        <begin position="1"/>
        <end position="50"/>
    </location>
</feature>
<feature type="non-terminal residue" evidence="2">
    <location>
        <position position="156"/>
    </location>
</feature>
<reference evidence="2 3" key="1">
    <citation type="journal article" date="2013" name="Curr. Biol.">
        <title>The Genome of the Foraminiferan Reticulomyxa filosa.</title>
        <authorList>
            <person name="Glockner G."/>
            <person name="Hulsmann N."/>
            <person name="Schleicher M."/>
            <person name="Noegel A.A."/>
            <person name="Eichinger L."/>
            <person name="Gallinger C."/>
            <person name="Pawlowski J."/>
            <person name="Sierra R."/>
            <person name="Euteneuer U."/>
            <person name="Pillet L."/>
            <person name="Moustafa A."/>
            <person name="Platzer M."/>
            <person name="Groth M."/>
            <person name="Szafranski K."/>
            <person name="Schliwa M."/>
        </authorList>
    </citation>
    <scope>NUCLEOTIDE SEQUENCE [LARGE SCALE GENOMIC DNA]</scope>
</reference>
<dbReference type="OrthoDB" id="10009520at2759"/>
<evidence type="ECO:0000313" key="3">
    <source>
        <dbReference type="Proteomes" id="UP000023152"/>
    </source>
</evidence>
<sequence>MSNEEDTEKWDDGDEAAEDDAGWDDDNDNAEEDWGVTMSTGPTHTADMDIEPTTSSQAVVALTKNEIDAAIGKRVQQLKDQIELDENDCLLLLRKWKWSVAQVMDVYFTNSDKIRSEAGICLNLQKPKLKSGKIECQVCMENVDIKIVFSLECGHQ</sequence>
<dbReference type="AlphaFoldDB" id="X6N6F9"/>
<name>X6N6F9_RETFI</name>
<evidence type="ECO:0000256" key="1">
    <source>
        <dbReference type="SAM" id="MobiDB-lite"/>
    </source>
</evidence>
<protein>
    <submittedName>
        <fullName evidence="2">Uncharacterized protein</fullName>
    </submittedName>
</protein>
<keyword evidence="3" id="KW-1185">Reference proteome</keyword>
<evidence type="ECO:0000313" key="2">
    <source>
        <dbReference type="EMBL" id="ETO20862.1"/>
    </source>
</evidence>
<feature type="compositionally biased region" description="Acidic residues" evidence="1">
    <location>
        <begin position="1"/>
        <end position="34"/>
    </location>
</feature>
<organism evidence="2 3">
    <name type="scientific">Reticulomyxa filosa</name>
    <dbReference type="NCBI Taxonomy" id="46433"/>
    <lineage>
        <taxon>Eukaryota</taxon>
        <taxon>Sar</taxon>
        <taxon>Rhizaria</taxon>
        <taxon>Retaria</taxon>
        <taxon>Foraminifera</taxon>
        <taxon>Monothalamids</taxon>
        <taxon>Reticulomyxidae</taxon>
        <taxon>Reticulomyxa</taxon>
    </lineage>
</organism>